<keyword evidence="1" id="KW-1133">Transmembrane helix</keyword>
<sequence>MHHISIAPVQLSGPDHLRALAITLVFFYHYQNFAHPDWPEEIIGLGWIGVDLFFVLSGFLIAGQIFRRISKGRPLSLKEFFIKRTFRIIPAYLVVLILYLAIPVIRERAQLAPIWQYLTFTLNLDLDLRKTGTFTHAWSLCIEEQFYLILPLIVLLIQYFKLGKKSVYIFTGFFILGFALRLWSWNQLVAPHLSSDGFLFIWYKYIYYPTYNRLDGLLTGVGIAAIFAFYPLAYQTINKYANWLLLSGLLLLLSACFICINPHSFNSSIFGFPLISLAFGAIVASAVCPDCILYKFKSKFTFHLAALSYSIYLIHKITIHMTQNLLEQAGLEKDSSLTLIFCIGTTFLGAVILRYCIELPFLRIKDKILASS</sequence>
<keyword evidence="3" id="KW-0808">Transferase</keyword>
<keyword evidence="1" id="KW-0812">Transmembrane</keyword>
<feature type="transmembrane region" description="Helical" evidence="1">
    <location>
        <begin position="269"/>
        <end position="288"/>
    </location>
</feature>
<dbReference type="Proteomes" id="UP000071561">
    <property type="component" value="Chromosome"/>
</dbReference>
<dbReference type="PANTHER" id="PTHR23028:SF53">
    <property type="entry name" value="ACYL_TRANSF_3 DOMAIN-CONTAINING PROTEIN"/>
    <property type="match status" value="1"/>
</dbReference>
<dbReference type="AlphaFoldDB" id="A0A127VA63"/>
<keyword evidence="4" id="KW-1185">Reference proteome</keyword>
<dbReference type="GO" id="GO:0009103">
    <property type="term" value="P:lipopolysaccharide biosynthetic process"/>
    <property type="evidence" value="ECO:0007669"/>
    <property type="project" value="TreeGrafter"/>
</dbReference>
<feature type="transmembrane region" description="Helical" evidence="1">
    <location>
        <begin position="216"/>
        <end position="233"/>
    </location>
</feature>
<feature type="transmembrane region" description="Helical" evidence="1">
    <location>
        <begin position="137"/>
        <end position="160"/>
    </location>
</feature>
<feature type="transmembrane region" description="Helical" evidence="1">
    <location>
        <begin position="86"/>
        <end position="105"/>
    </location>
</feature>
<dbReference type="InterPro" id="IPR050879">
    <property type="entry name" value="Acyltransferase_3"/>
</dbReference>
<proteinExistence type="predicted"/>
<reference evidence="3 4" key="1">
    <citation type="submission" date="2016-03" db="EMBL/GenBank/DDBJ databases">
        <title>Complete genome sequence of Pedobacter cryoconitis PAMC 27485.</title>
        <authorList>
            <person name="Lee J."/>
            <person name="Kim O.-S."/>
        </authorList>
    </citation>
    <scope>NUCLEOTIDE SEQUENCE [LARGE SCALE GENOMIC DNA]</scope>
    <source>
        <strain evidence="3 4">PAMC 27485</strain>
    </source>
</reference>
<dbReference type="PATRIC" id="fig|188932.3.peg.1235"/>
<evidence type="ECO:0000256" key="1">
    <source>
        <dbReference type="SAM" id="Phobius"/>
    </source>
</evidence>
<name>A0A127VA63_9SPHI</name>
<dbReference type="KEGG" id="pcm:AY601_1195"/>
<feature type="transmembrane region" description="Helical" evidence="1">
    <location>
        <begin position="300"/>
        <end position="317"/>
    </location>
</feature>
<feature type="domain" description="Acyltransferase 3" evidence="2">
    <location>
        <begin position="13"/>
        <end position="353"/>
    </location>
</feature>
<keyword evidence="3" id="KW-0012">Acyltransferase</keyword>
<feature type="transmembrane region" description="Helical" evidence="1">
    <location>
        <begin position="240"/>
        <end position="263"/>
    </location>
</feature>
<dbReference type="EMBL" id="CP014504">
    <property type="protein sequence ID" value="AMP98119.1"/>
    <property type="molecule type" value="Genomic_DNA"/>
</dbReference>
<gene>
    <name evidence="3" type="ORF">AY601_1195</name>
</gene>
<accession>A0A127VA63</accession>
<feature type="transmembrane region" description="Helical" evidence="1">
    <location>
        <begin position="337"/>
        <end position="357"/>
    </location>
</feature>
<feature type="transmembrane region" description="Helical" evidence="1">
    <location>
        <begin position="42"/>
        <end position="66"/>
    </location>
</feature>
<keyword evidence="1" id="KW-0472">Membrane</keyword>
<dbReference type="Pfam" id="PF01757">
    <property type="entry name" value="Acyl_transf_3"/>
    <property type="match status" value="1"/>
</dbReference>
<organism evidence="3 4">
    <name type="scientific">Pedobacter cryoconitis</name>
    <dbReference type="NCBI Taxonomy" id="188932"/>
    <lineage>
        <taxon>Bacteria</taxon>
        <taxon>Pseudomonadati</taxon>
        <taxon>Bacteroidota</taxon>
        <taxon>Sphingobacteriia</taxon>
        <taxon>Sphingobacteriales</taxon>
        <taxon>Sphingobacteriaceae</taxon>
        <taxon>Pedobacter</taxon>
    </lineage>
</organism>
<dbReference type="PANTHER" id="PTHR23028">
    <property type="entry name" value="ACETYLTRANSFERASE"/>
    <property type="match status" value="1"/>
</dbReference>
<evidence type="ECO:0000259" key="2">
    <source>
        <dbReference type="Pfam" id="PF01757"/>
    </source>
</evidence>
<protein>
    <submittedName>
        <fullName evidence="3">Acyltransferase 3</fullName>
    </submittedName>
</protein>
<dbReference type="GO" id="GO:0016747">
    <property type="term" value="F:acyltransferase activity, transferring groups other than amino-acyl groups"/>
    <property type="evidence" value="ECO:0007669"/>
    <property type="project" value="InterPro"/>
</dbReference>
<feature type="transmembrane region" description="Helical" evidence="1">
    <location>
        <begin position="167"/>
        <end position="185"/>
    </location>
</feature>
<dbReference type="GO" id="GO:0016020">
    <property type="term" value="C:membrane"/>
    <property type="evidence" value="ECO:0007669"/>
    <property type="project" value="TreeGrafter"/>
</dbReference>
<evidence type="ECO:0000313" key="4">
    <source>
        <dbReference type="Proteomes" id="UP000071561"/>
    </source>
</evidence>
<dbReference type="InterPro" id="IPR002656">
    <property type="entry name" value="Acyl_transf_3_dom"/>
</dbReference>
<evidence type="ECO:0000313" key="3">
    <source>
        <dbReference type="EMBL" id="AMP98119.1"/>
    </source>
</evidence>